<organism evidence="1 2">
    <name type="scientific">Fictibacillus phosphorivorans</name>
    <dbReference type="NCBI Taxonomy" id="1221500"/>
    <lineage>
        <taxon>Bacteria</taxon>
        <taxon>Bacillati</taxon>
        <taxon>Bacillota</taxon>
        <taxon>Bacilli</taxon>
        <taxon>Bacillales</taxon>
        <taxon>Fictibacillaceae</taxon>
        <taxon>Fictibacillus</taxon>
    </lineage>
</organism>
<name>A0A160IPI8_9BACL</name>
<dbReference type="Gene3D" id="3.10.180.10">
    <property type="entry name" value="2,3-Dihydroxybiphenyl 1,2-Dioxygenase, domain 1"/>
    <property type="match status" value="1"/>
</dbReference>
<sequence length="123" mass="14267">MYAGIHHVSLLVTNLKESLYFYEGILGFKQNKKRPQFDFPGVWYDIGDTQLHLIVHPDGKARRNTTEIDSRDGHFAVRVTDMDKLLKTLDVHNIPYVNKPTNKTEWHQVFVSDPDGNLIEFNV</sequence>
<dbReference type="EMBL" id="CP015378">
    <property type="protein sequence ID" value="ANC78224.1"/>
    <property type="molecule type" value="Genomic_DNA"/>
</dbReference>
<dbReference type="OrthoDB" id="9800322at2"/>
<evidence type="ECO:0000313" key="2">
    <source>
        <dbReference type="Proteomes" id="UP000076623"/>
    </source>
</evidence>
<dbReference type="AlphaFoldDB" id="A0A160IPI8"/>
<proteinExistence type="predicted"/>
<protein>
    <submittedName>
        <fullName evidence="1">Glyoxalase</fullName>
    </submittedName>
</protein>
<evidence type="ECO:0000313" key="1">
    <source>
        <dbReference type="EMBL" id="ANC78224.1"/>
    </source>
</evidence>
<accession>A0A160IPI8</accession>
<dbReference type="RefSeq" id="WP_066397003.1">
    <property type="nucleotide sequence ID" value="NZ_CP015378.1"/>
</dbReference>
<dbReference type="InterPro" id="IPR037523">
    <property type="entry name" value="VOC_core"/>
</dbReference>
<dbReference type="KEGG" id="fpn:ABE65_016020"/>
<dbReference type="SUPFAM" id="SSF54593">
    <property type="entry name" value="Glyoxalase/Bleomycin resistance protein/Dihydroxybiphenyl dioxygenase"/>
    <property type="match status" value="1"/>
</dbReference>
<keyword evidence="2" id="KW-1185">Reference proteome</keyword>
<dbReference type="InterPro" id="IPR050383">
    <property type="entry name" value="GlyoxalaseI/FosfomycinResist"/>
</dbReference>
<dbReference type="Proteomes" id="UP000076623">
    <property type="component" value="Chromosome"/>
</dbReference>
<dbReference type="PROSITE" id="PS51819">
    <property type="entry name" value="VOC"/>
    <property type="match status" value="1"/>
</dbReference>
<dbReference type="PANTHER" id="PTHR21366">
    <property type="entry name" value="GLYOXALASE FAMILY PROTEIN"/>
    <property type="match status" value="1"/>
</dbReference>
<dbReference type="Pfam" id="PF00903">
    <property type="entry name" value="Glyoxalase"/>
    <property type="match status" value="1"/>
</dbReference>
<dbReference type="STRING" id="1221500.ABE65_016020"/>
<gene>
    <name evidence="1" type="ORF">ABE65_016020</name>
</gene>
<dbReference type="InterPro" id="IPR029068">
    <property type="entry name" value="Glyas_Bleomycin-R_OHBP_Dase"/>
</dbReference>
<reference evidence="1 2" key="1">
    <citation type="submission" date="2016-04" db="EMBL/GenBank/DDBJ databases">
        <title>Complete genome sequence of Fictibacillus phosphorivorans G25-29, a strain toxic to nematodes.</title>
        <authorList>
            <person name="Zheng Z."/>
        </authorList>
    </citation>
    <scope>NUCLEOTIDE SEQUENCE [LARGE SCALE GENOMIC DNA]</scope>
    <source>
        <strain evidence="1 2">G25-29</strain>
    </source>
</reference>
<dbReference type="CDD" id="cd07245">
    <property type="entry name" value="VOC_like"/>
    <property type="match status" value="1"/>
</dbReference>
<dbReference type="InterPro" id="IPR004360">
    <property type="entry name" value="Glyas_Fos-R_dOase_dom"/>
</dbReference>